<dbReference type="EMBL" id="CP165735">
    <property type="protein sequence ID" value="XDV73784.1"/>
    <property type="molecule type" value="Genomic_DNA"/>
</dbReference>
<evidence type="ECO:0000313" key="8">
    <source>
        <dbReference type="EMBL" id="XDV73784.1"/>
    </source>
</evidence>
<feature type="active site" evidence="5">
    <location>
        <position position="146"/>
    </location>
</feature>
<dbReference type="SMART" id="SM00230">
    <property type="entry name" value="CysPc"/>
    <property type="match status" value="1"/>
</dbReference>
<reference evidence="8" key="1">
    <citation type="submission" date="2024-07" db="EMBL/GenBank/DDBJ databases">
        <authorList>
            <person name="Li J."/>
            <person name="Wei H."/>
            <person name="Ma J."/>
        </authorList>
    </citation>
    <scope>NUCLEOTIDE SEQUENCE</scope>
    <source>
        <strain evidence="8">AMU7</strain>
    </source>
</reference>
<dbReference type="SUPFAM" id="SSF54001">
    <property type="entry name" value="Cysteine proteinases"/>
    <property type="match status" value="1"/>
</dbReference>
<accession>A0AB39YV85</accession>
<dbReference type="AlphaFoldDB" id="A0AB39YV85"/>
<dbReference type="InterPro" id="IPR022684">
    <property type="entry name" value="Calpain_cysteine_protease"/>
</dbReference>
<feature type="domain" description="Calpain catalytic" evidence="7">
    <location>
        <begin position="135"/>
        <end position="364"/>
    </location>
</feature>
<organism evidence="8">
    <name type="scientific">Paenarthrobacter sp. AMU7</name>
    <dbReference type="NCBI Taxonomy" id="3162492"/>
    <lineage>
        <taxon>Bacteria</taxon>
        <taxon>Bacillati</taxon>
        <taxon>Actinomycetota</taxon>
        <taxon>Actinomycetes</taxon>
        <taxon>Micrococcales</taxon>
        <taxon>Micrococcaceae</taxon>
        <taxon>Paenarthrobacter</taxon>
    </lineage>
</organism>
<feature type="region of interest" description="Disordered" evidence="6">
    <location>
        <begin position="79"/>
        <end position="140"/>
    </location>
</feature>
<comment type="similarity">
    <text evidence="1">Belongs to the peptidase C2 family.</text>
</comment>
<dbReference type="PROSITE" id="PS50203">
    <property type="entry name" value="CALPAIN_CAT"/>
    <property type="match status" value="1"/>
</dbReference>
<name>A0AB39YV85_9MICC</name>
<evidence type="ECO:0000256" key="6">
    <source>
        <dbReference type="SAM" id="MobiDB-lite"/>
    </source>
</evidence>
<dbReference type="PANTHER" id="PTHR10183">
    <property type="entry name" value="CALPAIN"/>
    <property type="match status" value="1"/>
</dbReference>
<dbReference type="PANTHER" id="PTHR10183:SF379">
    <property type="entry name" value="CALPAIN-5"/>
    <property type="match status" value="1"/>
</dbReference>
<evidence type="ECO:0000256" key="4">
    <source>
        <dbReference type="ARBA" id="ARBA00022807"/>
    </source>
</evidence>
<dbReference type="GO" id="GO:0004198">
    <property type="term" value="F:calcium-dependent cysteine-type endopeptidase activity"/>
    <property type="evidence" value="ECO:0007669"/>
    <property type="project" value="InterPro"/>
</dbReference>
<evidence type="ECO:0000256" key="1">
    <source>
        <dbReference type="ARBA" id="ARBA00007623"/>
    </source>
</evidence>
<feature type="active site" evidence="5">
    <location>
        <position position="324"/>
    </location>
</feature>
<keyword evidence="2 5" id="KW-0645">Protease</keyword>
<dbReference type="Pfam" id="PF00648">
    <property type="entry name" value="Peptidase_C2"/>
    <property type="match status" value="1"/>
</dbReference>
<evidence type="ECO:0000259" key="7">
    <source>
        <dbReference type="PROSITE" id="PS50203"/>
    </source>
</evidence>
<dbReference type="InterPro" id="IPR000169">
    <property type="entry name" value="Pept_cys_AS"/>
</dbReference>
<proteinExistence type="inferred from homology"/>
<dbReference type="Gene3D" id="1.10.287.1060">
    <property type="entry name" value="ESAT-6-like"/>
    <property type="match status" value="1"/>
</dbReference>
<feature type="compositionally biased region" description="Low complexity" evidence="6">
    <location>
        <begin position="86"/>
        <end position="106"/>
    </location>
</feature>
<dbReference type="PROSITE" id="PS00139">
    <property type="entry name" value="THIOL_PROTEASE_CYS"/>
    <property type="match status" value="1"/>
</dbReference>
<dbReference type="InterPro" id="IPR038765">
    <property type="entry name" value="Papain-like_cys_pep_sf"/>
</dbReference>
<evidence type="ECO:0000256" key="3">
    <source>
        <dbReference type="ARBA" id="ARBA00022801"/>
    </source>
</evidence>
<protein>
    <submittedName>
        <fullName evidence="8">C2 family cysteine protease</fullName>
    </submittedName>
</protein>
<feature type="active site" evidence="5">
    <location>
        <position position="303"/>
    </location>
</feature>
<dbReference type="InterPro" id="IPR001300">
    <property type="entry name" value="Peptidase_C2_calpain_cat"/>
</dbReference>
<keyword evidence="3 5" id="KW-0378">Hydrolase</keyword>
<sequence length="364" mass="39825">MPEFYGADIEQLRALAKTMSRHSERMTSLSTELGHLISNARWDGRDAAMFRSSWDSQHRPMLKKISSELQAQAKELIRNADEQDKSSSGASGSSGSDHSGRGDSNPPGDPGPLDPDMPDVDVPGDVRNDPDAGDPSDINQGQIGDCWLLAGIGSVAQVLEREGKLDEFLEEHMRPVGDPPTHWVVTLYEDGEPVEVTVEAKSTEGGVRGADGEPNWLSIYERAAAEHRGGSYDDIDGGFSNEAMELMTGQSADKDGELNFDDIEDKFADGQAISVGTEDVKDDDFDWVWESDEVNRTDVVPNHAYVVVDVKTNDDGEKVIVLANPWGPSGGYLEDDDDHKSGTLELTEDEYKENFDSVYSVDVK</sequence>
<gene>
    <name evidence="8" type="ORF">ABQM86_18200</name>
</gene>
<evidence type="ECO:0000256" key="2">
    <source>
        <dbReference type="ARBA" id="ARBA00022670"/>
    </source>
</evidence>
<dbReference type="RefSeq" id="WP_369746688.1">
    <property type="nucleotide sequence ID" value="NZ_CP165735.1"/>
</dbReference>
<dbReference type="Gene3D" id="3.90.70.10">
    <property type="entry name" value="Cysteine proteinases"/>
    <property type="match status" value="1"/>
</dbReference>
<evidence type="ECO:0000256" key="5">
    <source>
        <dbReference type="PROSITE-ProRule" id="PRU00239"/>
    </source>
</evidence>
<dbReference type="GO" id="GO:0006508">
    <property type="term" value="P:proteolysis"/>
    <property type="evidence" value="ECO:0007669"/>
    <property type="project" value="UniProtKB-KW"/>
</dbReference>
<keyword evidence="4 5" id="KW-0788">Thiol protease</keyword>